<accession>A0ABP8NBK6</accession>
<keyword evidence="1" id="KW-0472">Membrane</keyword>
<organism evidence="2 3">
    <name type="scientific">Nemorincola caseinilytica</name>
    <dbReference type="NCBI Taxonomy" id="2054315"/>
    <lineage>
        <taxon>Bacteria</taxon>
        <taxon>Pseudomonadati</taxon>
        <taxon>Bacteroidota</taxon>
        <taxon>Chitinophagia</taxon>
        <taxon>Chitinophagales</taxon>
        <taxon>Chitinophagaceae</taxon>
        <taxon>Nemorincola</taxon>
    </lineage>
</organism>
<dbReference type="EMBL" id="BAABFA010000010">
    <property type="protein sequence ID" value="GAA4464611.1"/>
    <property type="molecule type" value="Genomic_DNA"/>
</dbReference>
<comment type="caution">
    <text evidence="2">The sequence shown here is derived from an EMBL/GenBank/DDBJ whole genome shotgun (WGS) entry which is preliminary data.</text>
</comment>
<keyword evidence="3" id="KW-1185">Reference proteome</keyword>
<protein>
    <submittedName>
        <fullName evidence="2">Uncharacterized protein</fullName>
    </submittedName>
</protein>
<feature type="transmembrane region" description="Helical" evidence="1">
    <location>
        <begin position="29"/>
        <end position="46"/>
    </location>
</feature>
<dbReference type="RefSeq" id="WP_345081050.1">
    <property type="nucleotide sequence ID" value="NZ_BAABFA010000010.1"/>
</dbReference>
<name>A0ABP8NBK6_9BACT</name>
<sequence>MRKTFLVILIILNMMVLTGQVWPDGAPPFARVVNIVFLSLSLLYFLSSFMGKRR</sequence>
<keyword evidence="1" id="KW-1133">Transmembrane helix</keyword>
<gene>
    <name evidence="2" type="ORF">GCM10023093_15290</name>
</gene>
<proteinExistence type="predicted"/>
<keyword evidence="1" id="KW-0812">Transmembrane</keyword>
<reference evidence="3" key="1">
    <citation type="journal article" date="2019" name="Int. J. Syst. Evol. Microbiol.">
        <title>The Global Catalogue of Microorganisms (GCM) 10K type strain sequencing project: providing services to taxonomists for standard genome sequencing and annotation.</title>
        <authorList>
            <consortium name="The Broad Institute Genomics Platform"/>
            <consortium name="The Broad Institute Genome Sequencing Center for Infectious Disease"/>
            <person name="Wu L."/>
            <person name="Ma J."/>
        </authorList>
    </citation>
    <scope>NUCLEOTIDE SEQUENCE [LARGE SCALE GENOMIC DNA]</scope>
    <source>
        <strain evidence="3">JCM 32105</strain>
    </source>
</reference>
<evidence type="ECO:0000313" key="2">
    <source>
        <dbReference type="EMBL" id="GAA4464611.1"/>
    </source>
</evidence>
<evidence type="ECO:0000313" key="3">
    <source>
        <dbReference type="Proteomes" id="UP001500067"/>
    </source>
</evidence>
<dbReference type="Proteomes" id="UP001500067">
    <property type="component" value="Unassembled WGS sequence"/>
</dbReference>
<evidence type="ECO:0000256" key="1">
    <source>
        <dbReference type="SAM" id="Phobius"/>
    </source>
</evidence>